<name>A0AAU9VQE2_9CNID</name>
<gene>
    <name evidence="21" type="ORF">PMEA_00010529</name>
</gene>
<dbReference type="FunFam" id="2.60.120.10:FF:000022">
    <property type="entry name" value="Patatin like phospholipase domain containing 7"/>
    <property type="match status" value="1"/>
</dbReference>
<dbReference type="CDD" id="cd00038">
    <property type="entry name" value="CAP_ED"/>
    <property type="match status" value="3"/>
</dbReference>
<keyword evidence="6" id="KW-0677">Repeat</keyword>
<feature type="short sequence motif" description="DGA/G" evidence="17">
    <location>
        <begin position="1060"/>
        <end position="1062"/>
    </location>
</feature>
<keyword evidence="5" id="KW-0812">Transmembrane</keyword>
<dbReference type="Pfam" id="PF01734">
    <property type="entry name" value="Patatin"/>
    <property type="match status" value="1"/>
</dbReference>
<comment type="catalytic activity">
    <reaction evidence="13">
        <text>1-(9Z-octadecenoyl)-sn-glycero-3-phosphocholine + H2O = sn-glycerol 3-phosphocholine + (9Z)-octadecenoate + H(+)</text>
        <dbReference type="Rhea" id="RHEA:40807"/>
        <dbReference type="ChEBI" id="CHEBI:15377"/>
        <dbReference type="ChEBI" id="CHEBI:15378"/>
        <dbReference type="ChEBI" id="CHEBI:16870"/>
        <dbReference type="ChEBI" id="CHEBI:28610"/>
        <dbReference type="ChEBI" id="CHEBI:30823"/>
    </reaction>
    <physiologicalReaction direction="left-to-right" evidence="13">
        <dbReference type="Rhea" id="RHEA:40808"/>
    </physiologicalReaction>
</comment>
<dbReference type="Pfam" id="PF24179">
    <property type="entry name" value="NTE_Ploop"/>
    <property type="match status" value="1"/>
</dbReference>
<dbReference type="GO" id="GO:0005789">
    <property type="term" value="C:endoplasmic reticulum membrane"/>
    <property type="evidence" value="ECO:0007669"/>
    <property type="project" value="UniProtKB-SubCell"/>
</dbReference>
<feature type="domain" description="Cyclic nucleotide-binding" evidence="19">
    <location>
        <begin position="547"/>
        <end position="648"/>
    </location>
</feature>
<feature type="domain" description="Cyclic nucleotide-binding" evidence="19">
    <location>
        <begin position="78"/>
        <end position="146"/>
    </location>
</feature>
<comment type="catalytic activity">
    <reaction evidence="14">
        <text>1-hexadecanoyl-sn-glycero-3-phosphate + H2O = sn-glycerol 3-phosphate + hexadecanoate + H(+)</text>
        <dbReference type="Rhea" id="RHEA:49092"/>
        <dbReference type="ChEBI" id="CHEBI:7896"/>
        <dbReference type="ChEBI" id="CHEBI:15377"/>
        <dbReference type="ChEBI" id="CHEBI:15378"/>
        <dbReference type="ChEBI" id="CHEBI:57518"/>
        <dbReference type="ChEBI" id="CHEBI:57597"/>
    </reaction>
    <physiologicalReaction direction="left-to-right" evidence="14">
        <dbReference type="Rhea" id="RHEA:49093"/>
    </physiologicalReaction>
</comment>
<dbReference type="InterPro" id="IPR014710">
    <property type="entry name" value="RmlC-like_jellyroll"/>
</dbReference>
<evidence type="ECO:0000313" key="22">
    <source>
        <dbReference type="Proteomes" id="UP001159428"/>
    </source>
</evidence>
<dbReference type="EC" id="3.1.1.5" evidence="3"/>
<dbReference type="InterPro" id="IPR002641">
    <property type="entry name" value="PNPLA_dom"/>
</dbReference>
<keyword evidence="9 17" id="KW-0442">Lipid degradation</keyword>
<proteinExistence type="inferred from homology"/>
<reference evidence="21 22" key="1">
    <citation type="submission" date="2022-05" db="EMBL/GenBank/DDBJ databases">
        <authorList>
            <consortium name="Genoscope - CEA"/>
            <person name="William W."/>
        </authorList>
    </citation>
    <scope>NUCLEOTIDE SEQUENCE [LARGE SCALE GENOMIC DNA]</scope>
</reference>
<feature type="compositionally biased region" description="Basic and acidic residues" evidence="18">
    <location>
        <begin position="292"/>
        <end position="301"/>
    </location>
</feature>
<dbReference type="PANTHER" id="PTHR14226:SF29">
    <property type="entry name" value="NEUROPATHY TARGET ESTERASE SWS"/>
    <property type="match status" value="1"/>
</dbReference>
<dbReference type="Pfam" id="PF00027">
    <property type="entry name" value="cNMP_binding"/>
    <property type="match status" value="3"/>
</dbReference>
<dbReference type="EMBL" id="CALNXJ010000002">
    <property type="protein sequence ID" value="CAH3034200.1"/>
    <property type="molecule type" value="Genomic_DNA"/>
</dbReference>
<comment type="catalytic activity">
    <reaction evidence="15">
        <text>a 1-acyl-sn-glycero-3-phosphocholine + H2O = sn-glycerol 3-phosphocholine + a fatty acid + H(+)</text>
        <dbReference type="Rhea" id="RHEA:15177"/>
        <dbReference type="ChEBI" id="CHEBI:15377"/>
        <dbReference type="ChEBI" id="CHEBI:15378"/>
        <dbReference type="ChEBI" id="CHEBI:16870"/>
        <dbReference type="ChEBI" id="CHEBI:28868"/>
        <dbReference type="ChEBI" id="CHEBI:58168"/>
        <dbReference type="EC" id="3.1.1.5"/>
    </reaction>
    <physiologicalReaction direction="left-to-right" evidence="15">
        <dbReference type="Rhea" id="RHEA:15178"/>
    </physiologicalReaction>
</comment>
<feature type="short sequence motif" description="GXGXXG" evidence="17">
    <location>
        <begin position="911"/>
        <end position="916"/>
    </location>
</feature>
<dbReference type="GO" id="GO:0046470">
    <property type="term" value="P:phosphatidylcholine metabolic process"/>
    <property type="evidence" value="ECO:0007669"/>
    <property type="project" value="InterPro"/>
</dbReference>
<feature type="active site" description="Nucleophile" evidence="17">
    <location>
        <position position="940"/>
    </location>
</feature>
<evidence type="ECO:0000256" key="1">
    <source>
        <dbReference type="ARBA" id="ARBA00004643"/>
    </source>
</evidence>
<dbReference type="GO" id="GO:0004622">
    <property type="term" value="F:phosphatidylcholine lysophospholipase activity"/>
    <property type="evidence" value="ECO:0007669"/>
    <property type="project" value="UniProtKB-EC"/>
</dbReference>
<evidence type="ECO:0000256" key="2">
    <source>
        <dbReference type="ARBA" id="ARBA00006636"/>
    </source>
</evidence>
<feature type="compositionally biased region" description="Low complexity" evidence="18">
    <location>
        <begin position="272"/>
        <end position="288"/>
    </location>
</feature>
<evidence type="ECO:0000256" key="10">
    <source>
        <dbReference type="ARBA" id="ARBA00022989"/>
    </source>
</evidence>
<comment type="catalytic activity">
    <reaction evidence="16">
        <text>1-hexadecanoyl-sn-glycero-3-phosphocholine + H2O = sn-glycerol 3-phosphocholine + hexadecanoate + H(+)</text>
        <dbReference type="Rhea" id="RHEA:40435"/>
        <dbReference type="ChEBI" id="CHEBI:7896"/>
        <dbReference type="ChEBI" id="CHEBI:15377"/>
        <dbReference type="ChEBI" id="CHEBI:15378"/>
        <dbReference type="ChEBI" id="CHEBI:16870"/>
        <dbReference type="ChEBI" id="CHEBI:72998"/>
    </reaction>
    <physiologicalReaction direction="left-to-right" evidence="16">
        <dbReference type="Rhea" id="RHEA:40436"/>
    </physiologicalReaction>
</comment>
<dbReference type="FunFam" id="3.40.1090.10:FF:000001">
    <property type="entry name" value="neuropathy target esterase isoform X2"/>
    <property type="match status" value="1"/>
</dbReference>
<dbReference type="InterPro" id="IPR000595">
    <property type="entry name" value="cNMP-bd_dom"/>
</dbReference>
<dbReference type="FunFam" id="2.60.120.10:FF:000010">
    <property type="entry name" value="neuropathy target esterase isoform X1"/>
    <property type="match status" value="1"/>
</dbReference>
<evidence type="ECO:0000256" key="8">
    <source>
        <dbReference type="ARBA" id="ARBA00022824"/>
    </source>
</evidence>
<dbReference type="CDD" id="cd07225">
    <property type="entry name" value="Pat_PNPLA6_PNPLA7"/>
    <property type="match status" value="1"/>
</dbReference>
<evidence type="ECO:0000259" key="20">
    <source>
        <dbReference type="PROSITE" id="PS51635"/>
    </source>
</evidence>
<evidence type="ECO:0000256" key="5">
    <source>
        <dbReference type="ARBA" id="ARBA00022692"/>
    </source>
</evidence>
<evidence type="ECO:0000259" key="19">
    <source>
        <dbReference type="PROSITE" id="PS50042"/>
    </source>
</evidence>
<evidence type="ECO:0000256" key="6">
    <source>
        <dbReference type="ARBA" id="ARBA00022737"/>
    </source>
</evidence>
<feature type="region of interest" description="Disordered" evidence="18">
    <location>
        <begin position="1246"/>
        <end position="1274"/>
    </location>
</feature>
<evidence type="ECO:0000256" key="7">
    <source>
        <dbReference type="ARBA" id="ARBA00022801"/>
    </source>
</evidence>
<dbReference type="PROSITE" id="PS01237">
    <property type="entry name" value="UPF0028"/>
    <property type="match status" value="1"/>
</dbReference>
<protein>
    <recommendedName>
        <fullName evidence="3">lysophospholipase</fullName>
        <ecNumber evidence="3">3.1.1.5</ecNumber>
    </recommendedName>
</protein>
<keyword evidence="22" id="KW-1185">Reference proteome</keyword>
<evidence type="ECO:0000256" key="12">
    <source>
        <dbReference type="ARBA" id="ARBA00023136"/>
    </source>
</evidence>
<dbReference type="PROSITE" id="PS50042">
    <property type="entry name" value="CNMP_BINDING_3"/>
    <property type="match status" value="3"/>
</dbReference>
<dbReference type="PANTHER" id="PTHR14226">
    <property type="entry name" value="NEUROPATHY TARGET ESTERASE/SWISS CHEESE D.MELANOGASTER"/>
    <property type="match status" value="1"/>
</dbReference>
<comment type="caution">
    <text evidence="21">The sequence shown here is derived from an EMBL/GenBank/DDBJ whole genome shotgun (WGS) entry which is preliminary data.</text>
</comment>
<feature type="short sequence motif" description="GXSXG" evidence="17">
    <location>
        <begin position="938"/>
        <end position="942"/>
    </location>
</feature>
<evidence type="ECO:0000256" key="4">
    <source>
        <dbReference type="ARBA" id="ARBA00022553"/>
    </source>
</evidence>
<sequence length="1439" mass="160653">MESIPDFTWDLFSTCLDFNVFETCVTWPFRLLRFDNNEPGRQLKQPPAAFLEADLAEVDINEPRLPPEVVYMLKSVRVFGHFEKPLFFELCKYIQTKLVPANALLFKPGQHDDSIYVVQSGKLSVSIIEKDGTEVCMKEVLTGESIYSVLTILDVLTGHHMTLPQICCRAVVDTHVLRLPGKAFQTVFEQHPDSLVRVVQIIMLRLQQVTFMALHNFLGLSYELIASSPASRRRPSIYGITSSPVKGKTTETPAGKENQTKTTKKIPLEVDSGASSAASSKTTTPDSAVGNPKEKENKEPRGILGKENSKPIPVKKVPLHRSVSFTEPEHERKVDKQIGRCKSAATLETMLGFGSDSDLSDFDAALGRARLTGFPESPSRTAMFDLEASDTEGSPSSSLEGRFDFPATPVTEDLSKQFLTMDPEEEDKMMKTAASEIAKSLDLPDSSLLEGLLSVACIPSGTVLIKQGDVDCSLYFVVTNSLEVTQKSLSGDQEYHLYTALPGEFVGVLAVVTGEPSFFNVKATKQCHVVIISKANFYNVIRHKPRVILNVAHSLIGHLSPFLRQIDYALDWMHVEAGRAVYRQGEQSNCIYIVLNGRLRSVVTSSNGKKELDREAGRGELVGVVEVLTQARRATTVHAIRDTELAVLPDGLLNTIKRHFPQVVTRLIHLLGERLLGQYRRSYARSETLLENHLPVDNQIFGGSNLGTVAIIPASEDVPVSNFSFELSLALHTIGPTLLLTSSLVRSRLGSSAMDSMNEYRLSSWLGQQEDLHRIVLYQADTFMSAWTKRCIRQADSIVIVGVADGSPAVGQLEKQLENIGVRSQKELILLHREDGAKGFRISHTVDWLNARGWICAHHHVRCAKKIFGRRPLSERYAQNPAAYPLPERNSDFSRLARRLTGTSIGLILGGGGARGLSHVGVIKALEEAGIPIDMVGGTSMGSFVGATYAETADVNRMCQKVREWSMDMTSLFKKILDLTYPFTSMFSGSGFNASIRSSFGERQIEDLLLPYFCITTDITSSRMRVHTDGCLWRYVRASMSLSGYLPPLCDPKDGHLLLDGGYVNNLPADVMKTMGAQTIIAIDVGSEDPDDLTNYGDQLSGWWLLWNKWNPFAETVKIPDMAEIQSRLAYVSCVRQLAEVKESSYCEYIRPPIDRFKTLEFGRFDEIVDVGYHHGKTVFKGWVRGNKLPDIFREHPSRSHMTHAYATGQPVGKASEHSTFTNLAEQISRIEPPYTHEWLPFSSSDELLGSSSPPGHHMYSASEEDDEYDEEEENLVRVRPRTGSLSEHEDLLALKTAQFQVVRREEAGYDSDDTHVRRRLGLHHQPNIFQRFHPVVKHLARCCLTLGCIKQIAPKSHSSIKGRRVVPPLITLFRPDSRKPNPCEIGHVLDPVSRECRRVISMKRDIDKKLTLPFFNRYKVSIEFESQFGKTDGNQSKK</sequence>
<evidence type="ECO:0000256" key="13">
    <source>
        <dbReference type="ARBA" id="ARBA00047314"/>
    </source>
</evidence>
<dbReference type="InterPro" id="IPR001423">
    <property type="entry name" value="LysoPLipase_patatin_CS"/>
</dbReference>
<keyword evidence="7 17" id="KW-0378">Hydrolase</keyword>
<dbReference type="Gene3D" id="2.60.120.10">
    <property type="entry name" value="Jelly Rolls"/>
    <property type="match status" value="3"/>
</dbReference>
<dbReference type="SUPFAM" id="SSF52151">
    <property type="entry name" value="FabD/lysophospholipase-like"/>
    <property type="match status" value="1"/>
</dbReference>
<dbReference type="InterPro" id="IPR016035">
    <property type="entry name" value="Acyl_Trfase/lysoPLipase"/>
</dbReference>
<organism evidence="21 22">
    <name type="scientific">Pocillopora meandrina</name>
    <dbReference type="NCBI Taxonomy" id="46732"/>
    <lineage>
        <taxon>Eukaryota</taxon>
        <taxon>Metazoa</taxon>
        <taxon>Cnidaria</taxon>
        <taxon>Anthozoa</taxon>
        <taxon>Hexacorallia</taxon>
        <taxon>Scleractinia</taxon>
        <taxon>Astrocoeniina</taxon>
        <taxon>Pocilloporidae</taxon>
        <taxon>Pocillopora</taxon>
    </lineage>
</organism>
<feature type="compositionally biased region" description="Low complexity" evidence="18">
    <location>
        <begin position="1246"/>
        <end position="1256"/>
    </location>
</feature>
<feature type="compositionally biased region" description="Acidic residues" evidence="18">
    <location>
        <begin position="1263"/>
        <end position="1274"/>
    </location>
</feature>
<feature type="domain" description="Cyclic nucleotide-binding" evidence="19">
    <location>
        <begin position="437"/>
        <end position="541"/>
    </location>
</feature>
<comment type="subcellular location">
    <subcellularLocation>
        <location evidence="1">Endoplasmic reticulum membrane</location>
        <topology evidence="1">Single-pass type III membrane protein</topology>
    </subcellularLocation>
</comment>
<evidence type="ECO:0000256" key="16">
    <source>
        <dbReference type="ARBA" id="ARBA00048656"/>
    </source>
</evidence>
<evidence type="ECO:0000313" key="21">
    <source>
        <dbReference type="EMBL" id="CAH3034200.1"/>
    </source>
</evidence>
<dbReference type="InterPro" id="IPR018490">
    <property type="entry name" value="cNMP-bd_dom_sf"/>
</dbReference>
<keyword evidence="10" id="KW-1133">Transmembrane helix</keyword>
<evidence type="ECO:0000256" key="14">
    <source>
        <dbReference type="ARBA" id="ARBA00048133"/>
    </source>
</evidence>
<evidence type="ECO:0000256" key="3">
    <source>
        <dbReference type="ARBA" id="ARBA00013274"/>
    </source>
</evidence>
<keyword evidence="12" id="KW-0472">Membrane</keyword>
<comment type="similarity">
    <text evidence="2">Belongs to the NTE family.</text>
</comment>
<dbReference type="SUPFAM" id="SSF51206">
    <property type="entry name" value="cAMP-binding domain-like"/>
    <property type="match status" value="3"/>
</dbReference>
<dbReference type="SMART" id="SM00100">
    <property type="entry name" value="cNMP"/>
    <property type="match status" value="3"/>
</dbReference>
<feature type="active site" description="Proton acceptor" evidence="17">
    <location>
        <position position="1060"/>
    </location>
</feature>
<feature type="domain" description="PNPLA" evidence="20">
    <location>
        <begin position="907"/>
        <end position="1073"/>
    </location>
</feature>
<dbReference type="FunFam" id="2.60.120.10:FF:000012">
    <property type="entry name" value="neuropathy target esterase isoform X2"/>
    <property type="match status" value="1"/>
</dbReference>
<dbReference type="Gene3D" id="3.40.1090.10">
    <property type="entry name" value="Cytosolic phospholipase A2 catalytic domain"/>
    <property type="match status" value="1"/>
</dbReference>
<evidence type="ECO:0000256" key="15">
    <source>
        <dbReference type="ARBA" id="ARBA00048454"/>
    </source>
</evidence>
<dbReference type="PROSITE" id="PS51635">
    <property type="entry name" value="PNPLA"/>
    <property type="match status" value="1"/>
</dbReference>
<dbReference type="InterPro" id="IPR056556">
    <property type="entry name" value="NTE1_P-loop_dom"/>
</dbReference>
<dbReference type="GO" id="GO:0016042">
    <property type="term" value="P:lipid catabolic process"/>
    <property type="evidence" value="ECO:0007669"/>
    <property type="project" value="UniProtKB-UniRule"/>
</dbReference>
<evidence type="ECO:0000256" key="9">
    <source>
        <dbReference type="ARBA" id="ARBA00022963"/>
    </source>
</evidence>
<keyword evidence="8" id="KW-0256">Endoplasmic reticulum</keyword>
<feature type="region of interest" description="Disordered" evidence="18">
    <location>
        <begin position="236"/>
        <end position="312"/>
    </location>
</feature>
<keyword evidence="4" id="KW-0597">Phosphoprotein</keyword>
<evidence type="ECO:0000256" key="18">
    <source>
        <dbReference type="SAM" id="MobiDB-lite"/>
    </source>
</evidence>
<dbReference type="Proteomes" id="UP001159428">
    <property type="component" value="Unassembled WGS sequence"/>
</dbReference>
<accession>A0AAU9VQE2</accession>
<dbReference type="InterPro" id="IPR050301">
    <property type="entry name" value="NTE"/>
</dbReference>
<evidence type="ECO:0000256" key="17">
    <source>
        <dbReference type="PROSITE-ProRule" id="PRU01161"/>
    </source>
</evidence>
<keyword evidence="11 17" id="KW-0443">Lipid metabolism</keyword>
<evidence type="ECO:0000256" key="11">
    <source>
        <dbReference type="ARBA" id="ARBA00023098"/>
    </source>
</evidence>